<name>A0A9X4QRU4_9BACL</name>
<organism evidence="2 3">
    <name type="scientific">Cohnella rhizosphaerae</name>
    <dbReference type="NCBI Taxonomy" id="1457232"/>
    <lineage>
        <taxon>Bacteria</taxon>
        <taxon>Bacillati</taxon>
        <taxon>Bacillota</taxon>
        <taxon>Bacilli</taxon>
        <taxon>Bacillales</taxon>
        <taxon>Paenibacillaceae</taxon>
        <taxon>Cohnella</taxon>
    </lineage>
</organism>
<dbReference type="AlphaFoldDB" id="A0A9X4QRU4"/>
<evidence type="ECO:0000313" key="2">
    <source>
        <dbReference type="EMBL" id="MDG0808604.1"/>
    </source>
</evidence>
<evidence type="ECO:0000256" key="1">
    <source>
        <dbReference type="SAM" id="MobiDB-lite"/>
    </source>
</evidence>
<dbReference type="Proteomes" id="UP001153404">
    <property type="component" value="Unassembled WGS sequence"/>
</dbReference>
<protein>
    <submittedName>
        <fullName evidence="2">Uncharacterized protein</fullName>
    </submittedName>
</protein>
<comment type="caution">
    <text evidence="2">The sequence shown here is derived from an EMBL/GenBank/DDBJ whole genome shotgun (WGS) entry which is preliminary data.</text>
</comment>
<dbReference type="EMBL" id="JAPDIA010000002">
    <property type="protein sequence ID" value="MDG0808604.1"/>
    <property type="molecule type" value="Genomic_DNA"/>
</dbReference>
<proteinExistence type="predicted"/>
<dbReference type="RefSeq" id="WP_277529287.1">
    <property type="nucleotide sequence ID" value="NZ_JAPDIA010000002.1"/>
</dbReference>
<gene>
    <name evidence="2" type="ORF">OMP40_03775</name>
</gene>
<sequence>MAAKKDNRIVAGKLPDGDDGQDGRPIGRRTVPVDRADMKRLQLVIDHAVRRIKQAEHHQADDQPGDEVRQKYNGLRQLLVEPGMDLVQRDGQDHGQAETEDEKQRVKSHRIERHANPIVAAEKELEVIKAVPFAPPICPSRRKIS</sequence>
<reference evidence="2" key="1">
    <citation type="submission" date="2022-10" db="EMBL/GenBank/DDBJ databases">
        <title>Comparative genomic analysis of Cohnella hashimotonis sp. nov., isolated from the International Space Station.</title>
        <authorList>
            <person name="Simpson A."/>
            <person name="Venkateswaran K."/>
        </authorList>
    </citation>
    <scope>NUCLEOTIDE SEQUENCE</scope>
    <source>
        <strain evidence="2">DSM 28161</strain>
    </source>
</reference>
<feature type="region of interest" description="Disordered" evidence="1">
    <location>
        <begin position="85"/>
        <end position="110"/>
    </location>
</feature>
<feature type="region of interest" description="Disordered" evidence="1">
    <location>
        <begin position="1"/>
        <end position="33"/>
    </location>
</feature>
<keyword evidence="3" id="KW-1185">Reference proteome</keyword>
<feature type="compositionally biased region" description="Basic and acidic residues" evidence="1">
    <location>
        <begin position="87"/>
        <end position="105"/>
    </location>
</feature>
<accession>A0A9X4QRU4</accession>
<evidence type="ECO:0000313" key="3">
    <source>
        <dbReference type="Proteomes" id="UP001153404"/>
    </source>
</evidence>